<organism evidence="1 2">
    <name type="scientific">Hyaloscypha hepaticicola</name>
    <dbReference type="NCBI Taxonomy" id="2082293"/>
    <lineage>
        <taxon>Eukaryota</taxon>
        <taxon>Fungi</taxon>
        <taxon>Dikarya</taxon>
        <taxon>Ascomycota</taxon>
        <taxon>Pezizomycotina</taxon>
        <taxon>Leotiomycetes</taxon>
        <taxon>Helotiales</taxon>
        <taxon>Hyaloscyphaceae</taxon>
        <taxon>Hyaloscypha</taxon>
    </lineage>
</organism>
<name>A0A2J6PZ58_9HELO</name>
<accession>A0A2J6PZ58</accession>
<protein>
    <submittedName>
        <fullName evidence="1">Uncharacterized protein</fullName>
    </submittedName>
</protein>
<reference evidence="1 2" key="1">
    <citation type="submission" date="2016-05" db="EMBL/GenBank/DDBJ databases">
        <title>A degradative enzymes factory behind the ericoid mycorrhizal symbiosis.</title>
        <authorList>
            <consortium name="DOE Joint Genome Institute"/>
            <person name="Martino E."/>
            <person name="Morin E."/>
            <person name="Grelet G."/>
            <person name="Kuo A."/>
            <person name="Kohler A."/>
            <person name="Daghino S."/>
            <person name="Barry K."/>
            <person name="Choi C."/>
            <person name="Cichocki N."/>
            <person name="Clum A."/>
            <person name="Copeland A."/>
            <person name="Hainaut M."/>
            <person name="Haridas S."/>
            <person name="Labutti K."/>
            <person name="Lindquist E."/>
            <person name="Lipzen A."/>
            <person name="Khouja H.-R."/>
            <person name="Murat C."/>
            <person name="Ohm R."/>
            <person name="Olson A."/>
            <person name="Spatafora J."/>
            <person name="Veneault-Fourrey C."/>
            <person name="Henrissat B."/>
            <person name="Grigoriev I."/>
            <person name="Martin F."/>
            <person name="Perotto S."/>
        </authorList>
    </citation>
    <scope>NUCLEOTIDE SEQUENCE [LARGE SCALE GENOMIC DNA]</scope>
    <source>
        <strain evidence="1 2">UAMH 7357</strain>
    </source>
</reference>
<keyword evidence="2" id="KW-1185">Reference proteome</keyword>
<evidence type="ECO:0000313" key="1">
    <source>
        <dbReference type="EMBL" id="PMD19166.1"/>
    </source>
</evidence>
<proteinExistence type="predicted"/>
<dbReference type="AlphaFoldDB" id="A0A2J6PZ58"/>
<evidence type="ECO:0000313" key="2">
    <source>
        <dbReference type="Proteomes" id="UP000235672"/>
    </source>
</evidence>
<dbReference type="EMBL" id="KZ613490">
    <property type="protein sequence ID" value="PMD19166.1"/>
    <property type="molecule type" value="Genomic_DNA"/>
</dbReference>
<sequence>MCRGELQLKQISRKQVILVSFRISDPKVFGFERSSQIIGIRTKLYLDWETNNKCGDTNSCSSDENKLVLNLFILKLTEGEAPTNDERDSPKLEIRRCDKEDSEAPEIAFLFSLALRYRLSKQEAKEKLTVSSYRQISIAIRKKLVDTQSQIVASVGALQTCHLEETERQHYALTTFGLRSLGTESFEEFGSASTAWYRFVLGPSVNTGFVSARNPFTSDINQPSTPHENQLQIFPGPSSQRPVATVGNHQHVPPTPVSGTTAFKATSCERAFHRNSKSTEETSHRITRPGRRWCQVKFLPEYTGDDKKIRRSFIRRITQERVPANDERHFPKL</sequence>
<dbReference type="Proteomes" id="UP000235672">
    <property type="component" value="Unassembled WGS sequence"/>
</dbReference>
<gene>
    <name evidence="1" type="ORF">NA56DRAFT_690527</name>
</gene>